<dbReference type="InterPro" id="IPR024079">
    <property type="entry name" value="MetalloPept_cat_dom_sf"/>
</dbReference>
<accession>A0A4Y2IK10</accession>
<keyword evidence="3 4" id="KW-0482">Metalloprotease</keyword>
<dbReference type="OrthoDB" id="291007at2759"/>
<evidence type="ECO:0000313" key="6">
    <source>
        <dbReference type="EMBL" id="GBM77920.1"/>
    </source>
</evidence>
<evidence type="ECO:0000256" key="1">
    <source>
        <dbReference type="ARBA" id="ARBA00011245"/>
    </source>
</evidence>
<feature type="binding site" evidence="3">
    <location>
        <position position="49"/>
    </location>
    <ligand>
        <name>Zn(2+)</name>
        <dbReference type="ChEBI" id="CHEBI:29105"/>
        <note>catalytic</note>
    </ligand>
</feature>
<feature type="active site" evidence="3">
    <location>
        <position position="40"/>
    </location>
</feature>
<dbReference type="PANTHER" id="PTHR10127">
    <property type="entry name" value="DISCOIDIN, CUB, EGF, LAMININ , AND ZINC METALLOPROTEASE DOMAIN CONTAINING"/>
    <property type="match status" value="1"/>
</dbReference>
<evidence type="ECO:0000256" key="2">
    <source>
        <dbReference type="ARBA" id="ARBA00025529"/>
    </source>
</evidence>
<feature type="binding site" evidence="3">
    <location>
        <position position="43"/>
    </location>
    <ligand>
        <name>Zn(2+)</name>
        <dbReference type="ChEBI" id="CHEBI:29105"/>
        <note>catalytic</note>
    </ligand>
</feature>
<dbReference type="Gene3D" id="3.40.390.10">
    <property type="entry name" value="Collagenase (Catalytic Domain)"/>
    <property type="match status" value="1"/>
</dbReference>
<dbReference type="EC" id="3.4.24.-" evidence="4"/>
<dbReference type="EMBL" id="BGPR01002719">
    <property type="protein sequence ID" value="GBM77920.1"/>
    <property type="molecule type" value="Genomic_DNA"/>
</dbReference>
<dbReference type="Pfam" id="PF01400">
    <property type="entry name" value="Astacin"/>
    <property type="match status" value="1"/>
</dbReference>
<protein>
    <recommendedName>
        <fullName evidence="4">Metalloendopeptidase</fullName>
        <ecNumber evidence="4">3.4.24.-</ecNumber>
    </recommendedName>
</protein>
<evidence type="ECO:0000256" key="4">
    <source>
        <dbReference type="RuleBase" id="RU361183"/>
    </source>
</evidence>
<evidence type="ECO:0000313" key="7">
    <source>
        <dbReference type="Proteomes" id="UP000499080"/>
    </source>
</evidence>
<dbReference type="Proteomes" id="UP000499080">
    <property type="component" value="Unassembled WGS sequence"/>
</dbReference>
<comment type="caution">
    <text evidence="6">The sequence shown here is derived from an EMBL/GenBank/DDBJ whole genome shotgun (WGS) entry which is preliminary data.</text>
</comment>
<sequence length="144" mass="17290">MKRCSQFDFRCWSFWGSLNQGEQKLSLDDRCDNPGTILHELLHTLGFEHEHNRSDRDDYLNIHLENVNKEYHHVFNKLQPHENRLLTEFDFSSIMLYGERYYAKEDGLKSMTAKDGRFLDEPYRKLAMSALDIKRLNMLYECHK</sequence>
<organism evidence="6 7">
    <name type="scientific">Araneus ventricosus</name>
    <name type="common">Orbweaver spider</name>
    <name type="synonym">Epeira ventricosa</name>
    <dbReference type="NCBI Taxonomy" id="182803"/>
    <lineage>
        <taxon>Eukaryota</taxon>
        <taxon>Metazoa</taxon>
        <taxon>Ecdysozoa</taxon>
        <taxon>Arthropoda</taxon>
        <taxon>Chelicerata</taxon>
        <taxon>Arachnida</taxon>
        <taxon>Araneae</taxon>
        <taxon>Araneomorphae</taxon>
        <taxon>Entelegynae</taxon>
        <taxon>Araneoidea</taxon>
        <taxon>Araneidae</taxon>
        <taxon>Araneus</taxon>
    </lineage>
</organism>
<feature type="binding site" evidence="3">
    <location>
        <position position="39"/>
    </location>
    <ligand>
        <name>Zn(2+)</name>
        <dbReference type="ChEBI" id="CHEBI:29105"/>
        <note>catalytic</note>
    </ligand>
</feature>
<name>A0A4Y2IK10_ARAVE</name>
<dbReference type="GO" id="GO:0008270">
    <property type="term" value="F:zinc ion binding"/>
    <property type="evidence" value="ECO:0007669"/>
    <property type="project" value="UniProtKB-UniRule"/>
</dbReference>
<keyword evidence="3 4" id="KW-0479">Metal-binding</keyword>
<keyword evidence="3 4" id="KW-0862">Zinc</keyword>
<dbReference type="GO" id="GO:0006508">
    <property type="term" value="P:proteolysis"/>
    <property type="evidence" value="ECO:0007669"/>
    <property type="project" value="UniProtKB-KW"/>
</dbReference>
<dbReference type="SMART" id="SM00235">
    <property type="entry name" value="ZnMc"/>
    <property type="match status" value="1"/>
</dbReference>
<gene>
    <name evidence="6" type="primary">VMPA_1</name>
    <name evidence="6" type="ORF">AVEN_89584_1</name>
</gene>
<proteinExistence type="predicted"/>
<keyword evidence="7" id="KW-1185">Reference proteome</keyword>
<reference evidence="6 7" key="1">
    <citation type="journal article" date="2019" name="Sci. Rep.">
        <title>Orb-weaving spider Araneus ventricosus genome elucidates the spidroin gene catalogue.</title>
        <authorList>
            <person name="Kono N."/>
            <person name="Nakamura H."/>
            <person name="Ohtoshi R."/>
            <person name="Moran D.A.P."/>
            <person name="Shinohara A."/>
            <person name="Yoshida Y."/>
            <person name="Fujiwara M."/>
            <person name="Mori M."/>
            <person name="Tomita M."/>
            <person name="Arakawa K."/>
        </authorList>
    </citation>
    <scope>NUCLEOTIDE SEQUENCE [LARGE SCALE GENOMIC DNA]</scope>
</reference>
<comment type="caution">
    <text evidence="3">Lacks conserved residue(s) required for the propagation of feature annotation.</text>
</comment>
<dbReference type="PROSITE" id="PS51864">
    <property type="entry name" value="ASTACIN"/>
    <property type="match status" value="1"/>
</dbReference>
<dbReference type="GO" id="GO:0004222">
    <property type="term" value="F:metalloendopeptidase activity"/>
    <property type="evidence" value="ECO:0007669"/>
    <property type="project" value="UniProtKB-UniRule"/>
</dbReference>
<dbReference type="AlphaFoldDB" id="A0A4Y2IK10"/>
<dbReference type="InterPro" id="IPR006026">
    <property type="entry name" value="Peptidase_Metallo"/>
</dbReference>
<keyword evidence="3 4" id="KW-0378">Hydrolase</keyword>
<keyword evidence="3 4" id="KW-0645">Protease</keyword>
<comment type="subunit">
    <text evidence="1">Monomer.</text>
</comment>
<evidence type="ECO:0000256" key="3">
    <source>
        <dbReference type="PROSITE-ProRule" id="PRU01211"/>
    </source>
</evidence>
<dbReference type="SUPFAM" id="SSF55486">
    <property type="entry name" value="Metalloproteases ('zincins'), catalytic domain"/>
    <property type="match status" value="1"/>
</dbReference>
<comment type="cofactor">
    <cofactor evidence="3 4">
        <name>Zn(2+)</name>
        <dbReference type="ChEBI" id="CHEBI:29105"/>
    </cofactor>
    <text evidence="3 4">Binds 1 zinc ion per subunit.</text>
</comment>
<comment type="function">
    <text evidence="2">Zinc metalloprotease. Provoques deadhesion of endothelial cells from cell cultures, and also degradation of fibronectin, fibrinogen and gelatin in vitro. Its role in the venom is not fully understood but it might act as a spreading factor that facilitates diffusion of other venom toxins. Alternatively, it might be involved in the proteolytic processing of other venom toxins or it might play a role in extra-oral digestion of prey.</text>
</comment>
<dbReference type="PANTHER" id="PTHR10127:SF883">
    <property type="entry name" value="ZINC METALLOPROTEINASE NAS-8"/>
    <property type="match status" value="1"/>
</dbReference>
<evidence type="ECO:0000259" key="5">
    <source>
        <dbReference type="PROSITE" id="PS51864"/>
    </source>
</evidence>
<dbReference type="InterPro" id="IPR001506">
    <property type="entry name" value="Peptidase_M12A"/>
</dbReference>
<dbReference type="PRINTS" id="PR00480">
    <property type="entry name" value="ASTACIN"/>
</dbReference>
<feature type="domain" description="Peptidase M12A" evidence="5">
    <location>
        <begin position="1"/>
        <end position="143"/>
    </location>
</feature>